<dbReference type="Proteomes" id="UP001439008">
    <property type="component" value="Unassembled WGS sequence"/>
</dbReference>
<keyword evidence="2" id="KW-1185">Reference proteome</keyword>
<proteinExistence type="predicted"/>
<feature type="non-terminal residue" evidence="1">
    <location>
        <position position="195"/>
    </location>
</feature>
<dbReference type="EMBL" id="JBDODL010000349">
    <property type="protein sequence ID" value="MES1919636.1"/>
    <property type="molecule type" value="Genomic_DNA"/>
</dbReference>
<name>A0ABV2AIY0_9EUKA</name>
<organism evidence="1 2">
    <name type="scientific">Bonamia ostreae</name>
    <dbReference type="NCBI Taxonomy" id="126728"/>
    <lineage>
        <taxon>Eukaryota</taxon>
        <taxon>Sar</taxon>
        <taxon>Rhizaria</taxon>
        <taxon>Endomyxa</taxon>
        <taxon>Ascetosporea</taxon>
        <taxon>Haplosporida</taxon>
        <taxon>Bonamia</taxon>
    </lineage>
</organism>
<accession>A0ABV2AIY0</accession>
<evidence type="ECO:0000313" key="1">
    <source>
        <dbReference type="EMBL" id="MES1919636.1"/>
    </source>
</evidence>
<reference evidence="1 2" key="1">
    <citation type="journal article" date="2024" name="BMC Biol.">
        <title>Comparative genomics of Ascetosporea gives new insight into the evolutionary basis for animal parasitism in Rhizaria.</title>
        <authorList>
            <person name="Hiltunen Thoren M."/>
            <person name="Onut-Brannstrom I."/>
            <person name="Alfjorden A."/>
            <person name="Peckova H."/>
            <person name="Swords F."/>
            <person name="Hooper C."/>
            <person name="Holzer A.S."/>
            <person name="Bass D."/>
            <person name="Burki F."/>
        </authorList>
    </citation>
    <scope>NUCLEOTIDE SEQUENCE [LARGE SCALE GENOMIC DNA]</scope>
    <source>
        <strain evidence="1">20-A016</strain>
    </source>
</reference>
<evidence type="ECO:0000313" key="2">
    <source>
        <dbReference type="Proteomes" id="UP001439008"/>
    </source>
</evidence>
<protein>
    <submittedName>
        <fullName evidence="1">Uncharacterized protein</fullName>
    </submittedName>
</protein>
<sequence>MSLLRKIQNRAFSTVASNRKHYVPVSFEIKNLASDFDRKILFNKLKSSNLPIKGIRYGLRKSEDGKKEIPVFLADCLYTKKPLPQIIPKIELNGENLIIDFSQITKKQIFEKSPDFEKLQKEINDEEKLFDIKAKVKRRALGAKRSKSGKALDELINEPALQFKIGLSAPIRVYRNRWLRNGYSEPCYWTIVRVV</sequence>
<comment type="caution">
    <text evidence="1">The sequence shown here is derived from an EMBL/GenBank/DDBJ whole genome shotgun (WGS) entry which is preliminary data.</text>
</comment>
<gene>
    <name evidence="1" type="ORF">MHBO_001432</name>
</gene>